<protein>
    <submittedName>
        <fullName evidence="2">Uncharacterized protein</fullName>
    </submittedName>
</protein>
<dbReference type="Proteomes" id="UP000217199">
    <property type="component" value="Unassembled WGS sequence"/>
</dbReference>
<gene>
    <name evidence="2" type="ORF">PNOK_0120300</name>
</gene>
<feature type="compositionally biased region" description="Polar residues" evidence="1">
    <location>
        <begin position="235"/>
        <end position="244"/>
    </location>
</feature>
<evidence type="ECO:0000256" key="1">
    <source>
        <dbReference type="SAM" id="MobiDB-lite"/>
    </source>
</evidence>
<keyword evidence="3" id="KW-1185">Reference proteome</keyword>
<feature type="compositionally biased region" description="Low complexity" evidence="1">
    <location>
        <begin position="221"/>
        <end position="234"/>
    </location>
</feature>
<feature type="region of interest" description="Disordered" evidence="1">
    <location>
        <begin position="124"/>
        <end position="312"/>
    </location>
</feature>
<dbReference type="InParanoid" id="A0A286UXE7"/>
<proteinExistence type="predicted"/>
<feature type="compositionally biased region" description="Low complexity" evidence="1">
    <location>
        <begin position="293"/>
        <end position="308"/>
    </location>
</feature>
<feature type="region of interest" description="Disordered" evidence="1">
    <location>
        <begin position="333"/>
        <end position="359"/>
    </location>
</feature>
<dbReference type="AlphaFoldDB" id="A0A286UXE7"/>
<evidence type="ECO:0000313" key="3">
    <source>
        <dbReference type="Proteomes" id="UP000217199"/>
    </source>
</evidence>
<feature type="compositionally biased region" description="Gly residues" evidence="1">
    <location>
        <begin position="133"/>
        <end position="143"/>
    </location>
</feature>
<name>A0A286UXE7_9AGAM</name>
<dbReference type="EMBL" id="NBII01000001">
    <property type="protein sequence ID" value="PAV24135.1"/>
    <property type="molecule type" value="Genomic_DNA"/>
</dbReference>
<feature type="compositionally biased region" description="Polar residues" evidence="1">
    <location>
        <begin position="206"/>
        <end position="217"/>
    </location>
</feature>
<sequence length="487" mass="52910">MIIKATVMDEMIRSRRGPTTTTGTTKHSSVEASIRGLFELTDLGRSQETAVQRPFATGSIAVPVIQKWDLNSRHLDSVKQLLNMTEYDYSPDAYDRYYAKLNSVARWVDKQADEAYRYTNPFLDAPSVAGSSSGSGSGTGYSSGGLREREARERSSATPPRSVSTPPVKHHSRSHSQHVSSQPPPPLPTQHPQQHQYSQPQAQRQITSHRPSASSTALVIAPAARYAQAQPQQQTHSRSLSSSVPRPHTSHASRSYSQQHQQQPQQRPQAYAYASQSQAHLPQLSTTTKHATRGSTSTGATTTQYTAAPGQPIVMTHGQRTYVVVQPTGGRVEVVSPQNTSPTSHHPQSRQPVSPTYPAAPAGYSTHYANASGYVAAAGGLNSGSSSGSNGSEKKKPFLKRLFGSSSQNQNQASQGQVQLQAYQTQGGQVYYYPQQAGYANAGTFACLHLSINCPFITLFNLVDFCPIMSFNRFHPSSPHPLFGYGI</sequence>
<evidence type="ECO:0000313" key="2">
    <source>
        <dbReference type="EMBL" id="PAV24135.1"/>
    </source>
</evidence>
<organism evidence="2 3">
    <name type="scientific">Pyrrhoderma noxium</name>
    <dbReference type="NCBI Taxonomy" id="2282107"/>
    <lineage>
        <taxon>Eukaryota</taxon>
        <taxon>Fungi</taxon>
        <taxon>Dikarya</taxon>
        <taxon>Basidiomycota</taxon>
        <taxon>Agaricomycotina</taxon>
        <taxon>Agaricomycetes</taxon>
        <taxon>Hymenochaetales</taxon>
        <taxon>Hymenochaetaceae</taxon>
        <taxon>Pyrrhoderma</taxon>
    </lineage>
</organism>
<comment type="caution">
    <text evidence="2">The sequence shown here is derived from an EMBL/GenBank/DDBJ whole genome shotgun (WGS) entry which is preliminary data.</text>
</comment>
<dbReference type="OrthoDB" id="2976199at2759"/>
<feature type="compositionally biased region" description="Low complexity" evidence="1">
    <location>
        <begin position="190"/>
        <end position="205"/>
    </location>
</feature>
<feature type="compositionally biased region" description="Low complexity" evidence="1">
    <location>
        <begin position="250"/>
        <end position="280"/>
    </location>
</feature>
<feature type="compositionally biased region" description="Basic and acidic residues" evidence="1">
    <location>
        <begin position="146"/>
        <end position="155"/>
    </location>
</feature>
<accession>A0A286UXE7</accession>
<feature type="compositionally biased region" description="Polar residues" evidence="1">
    <location>
        <begin position="336"/>
        <end position="354"/>
    </location>
</feature>
<reference evidence="2 3" key="1">
    <citation type="journal article" date="2017" name="Mol. Ecol.">
        <title>Comparative and population genomic landscape of Phellinus noxius: A hypervariable fungus causing root rot in trees.</title>
        <authorList>
            <person name="Chung C.L."/>
            <person name="Lee T.J."/>
            <person name="Akiba M."/>
            <person name="Lee H.H."/>
            <person name="Kuo T.H."/>
            <person name="Liu D."/>
            <person name="Ke H.M."/>
            <person name="Yokoi T."/>
            <person name="Roa M.B."/>
            <person name="Lu M.J."/>
            <person name="Chang Y.Y."/>
            <person name="Ann P.J."/>
            <person name="Tsai J.N."/>
            <person name="Chen C.Y."/>
            <person name="Tzean S.S."/>
            <person name="Ota Y."/>
            <person name="Hattori T."/>
            <person name="Sahashi N."/>
            <person name="Liou R.F."/>
            <person name="Kikuchi T."/>
            <person name="Tsai I.J."/>
        </authorList>
    </citation>
    <scope>NUCLEOTIDE SEQUENCE [LARGE SCALE GENOMIC DNA]</scope>
    <source>
        <strain evidence="2 3">FFPRI411160</strain>
    </source>
</reference>